<dbReference type="KEGG" id="maj:MAA_10589"/>
<dbReference type="EMBL" id="ADNJ02000001">
    <property type="protein sequence ID" value="KHO11645.1"/>
    <property type="molecule type" value="Genomic_DNA"/>
</dbReference>
<dbReference type="RefSeq" id="XP_011410609.1">
    <property type="nucleotide sequence ID" value="XM_011412307.1"/>
</dbReference>
<dbReference type="Proteomes" id="UP000002498">
    <property type="component" value="Unassembled WGS sequence"/>
</dbReference>
<comment type="caution">
    <text evidence="2">The sequence shown here is derived from an EMBL/GenBank/DDBJ whole genome shotgun (WGS) entry which is preliminary data.</text>
</comment>
<organism evidence="2 3">
    <name type="scientific">Metarhizium robertsii (strain ARSEF 23 / ATCC MYA-3075)</name>
    <name type="common">Metarhizium anisopliae (strain ARSEF 23)</name>
    <dbReference type="NCBI Taxonomy" id="655844"/>
    <lineage>
        <taxon>Eukaryota</taxon>
        <taxon>Fungi</taxon>
        <taxon>Dikarya</taxon>
        <taxon>Ascomycota</taxon>
        <taxon>Pezizomycotina</taxon>
        <taxon>Sordariomycetes</taxon>
        <taxon>Hypocreomycetidae</taxon>
        <taxon>Hypocreales</taxon>
        <taxon>Clavicipitaceae</taxon>
        <taxon>Metarhizium</taxon>
    </lineage>
</organism>
<proteinExistence type="predicted"/>
<dbReference type="HOGENOM" id="CLU_2740586_0_0_1"/>
<evidence type="ECO:0000313" key="3">
    <source>
        <dbReference type="Proteomes" id="UP000002498"/>
    </source>
</evidence>
<dbReference type="GeneID" id="19264875"/>
<keyword evidence="1" id="KW-0732">Signal</keyword>
<reference evidence="2 3" key="2">
    <citation type="journal article" date="2014" name="Proc. Natl. Acad. Sci. U.S.A.">
        <title>Trajectory and genomic determinants of fungal-pathogen speciation and host adaptation.</title>
        <authorList>
            <person name="Hu X."/>
            <person name="Xiao G."/>
            <person name="Zheng P."/>
            <person name="Shang Y."/>
            <person name="Su Y."/>
            <person name="Zhang X."/>
            <person name="Liu X."/>
            <person name="Zhan S."/>
            <person name="St Leger R.J."/>
            <person name="Wang C."/>
        </authorList>
    </citation>
    <scope>GENOME REANNOTATION</scope>
    <source>
        <strain evidence="3">ARSEF 23 / ATCC MYA-3075</strain>
    </source>
</reference>
<dbReference type="OrthoDB" id="10268568at2759"/>
<keyword evidence="3" id="KW-1185">Reference proteome</keyword>
<protein>
    <submittedName>
        <fullName evidence="2">Acyl-CoA dehydrogenase</fullName>
    </submittedName>
</protein>
<dbReference type="AlphaFoldDB" id="A0A0B2XG47"/>
<gene>
    <name evidence="2" type="ORF">MAA_10589</name>
</gene>
<reference evidence="2 3" key="1">
    <citation type="journal article" date="2011" name="PLoS Genet.">
        <title>Genome sequencing and comparative transcriptomics of the model entomopathogenic fungi Metarhizium anisopliae and M. acridum.</title>
        <authorList>
            <person name="Gao Q."/>
            <person name="Jin K."/>
            <person name="Ying S.H."/>
            <person name="Zhang Y."/>
            <person name="Xiao G."/>
            <person name="Shang Y."/>
            <person name="Duan Z."/>
            <person name="Hu X."/>
            <person name="Xie X.Q."/>
            <person name="Zhou G."/>
            <person name="Peng G."/>
            <person name="Luo Z."/>
            <person name="Huang W."/>
            <person name="Wang B."/>
            <person name="Fang W."/>
            <person name="Wang S."/>
            <person name="Zhong Y."/>
            <person name="Ma L.J."/>
            <person name="St Leger R.J."/>
            <person name="Zhao G.P."/>
            <person name="Pei Y."/>
            <person name="Feng M.G."/>
            <person name="Xia Y."/>
            <person name="Wang C."/>
        </authorList>
    </citation>
    <scope>NUCLEOTIDE SEQUENCE [LARGE SCALE GENOMIC DNA]</scope>
    <source>
        <strain evidence="3">ARSEF 23 / ATCC MYA-3075</strain>
    </source>
</reference>
<accession>A0A0B2XG47</accession>
<evidence type="ECO:0000256" key="1">
    <source>
        <dbReference type="SAM" id="SignalP"/>
    </source>
</evidence>
<feature type="chain" id="PRO_5002096429" evidence="1">
    <location>
        <begin position="17"/>
        <end position="71"/>
    </location>
</feature>
<feature type="signal peptide" evidence="1">
    <location>
        <begin position="1"/>
        <end position="16"/>
    </location>
</feature>
<sequence length="71" mass="7308">MMKLYILALFAVVALGSPQGYPSFGGQLWENPTQQICAQSGDSCNPNASNCCHGHCCDLPSGNGAVCGGNC</sequence>
<evidence type="ECO:0000313" key="2">
    <source>
        <dbReference type="EMBL" id="KHO11645.1"/>
    </source>
</evidence>
<name>A0A0B2XG47_METRA</name>